<dbReference type="PANTHER" id="PTHR32026:SF10">
    <property type="entry name" value="METHYLTRANSFERASE-LIKE PROTEIN 24-RELATED"/>
    <property type="match status" value="1"/>
</dbReference>
<name>A0A9Q0AQA5_9PEZI</name>
<dbReference type="PANTHER" id="PTHR32026">
    <property type="entry name" value="METHYLTRANSFERASE-LIKE PROTEIN 24"/>
    <property type="match status" value="1"/>
</dbReference>
<dbReference type="EMBL" id="JAFIMR010000012">
    <property type="protein sequence ID" value="KAI1871845.1"/>
    <property type="molecule type" value="Genomic_DNA"/>
</dbReference>
<organism evidence="2 3">
    <name type="scientific">Neoarthrinium moseri</name>
    <dbReference type="NCBI Taxonomy" id="1658444"/>
    <lineage>
        <taxon>Eukaryota</taxon>
        <taxon>Fungi</taxon>
        <taxon>Dikarya</taxon>
        <taxon>Ascomycota</taxon>
        <taxon>Pezizomycotina</taxon>
        <taxon>Sordariomycetes</taxon>
        <taxon>Xylariomycetidae</taxon>
        <taxon>Amphisphaeriales</taxon>
        <taxon>Apiosporaceae</taxon>
        <taxon>Neoarthrinium</taxon>
    </lineage>
</organism>
<reference evidence="2" key="1">
    <citation type="submission" date="2021-03" db="EMBL/GenBank/DDBJ databases">
        <title>Revisited historic fungal species revealed as producer of novel bioactive compounds through whole genome sequencing and comparative genomics.</title>
        <authorList>
            <person name="Vignolle G.A."/>
            <person name="Hochenegger N."/>
            <person name="Mach R.L."/>
            <person name="Mach-Aigner A.R."/>
            <person name="Javad Rahimi M."/>
            <person name="Salim K.A."/>
            <person name="Chan C.M."/>
            <person name="Lim L.B.L."/>
            <person name="Cai F."/>
            <person name="Druzhinina I.S."/>
            <person name="U'Ren J.M."/>
            <person name="Derntl C."/>
        </authorList>
    </citation>
    <scope>NUCLEOTIDE SEQUENCE</scope>
    <source>
        <strain evidence="2">TUCIM 5799</strain>
    </source>
</reference>
<dbReference type="Pfam" id="PF13383">
    <property type="entry name" value="Methyltransf_22"/>
    <property type="match status" value="1"/>
</dbReference>
<protein>
    <recommendedName>
        <fullName evidence="1">Methyltransferase domain-containing protein</fullName>
    </recommendedName>
</protein>
<dbReference type="InterPro" id="IPR029063">
    <property type="entry name" value="SAM-dependent_MTases_sf"/>
</dbReference>
<proteinExistence type="predicted"/>
<evidence type="ECO:0000313" key="2">
    <source>
        <dbReference type="EMBL" id="KAI1871845.1"/>
    </source>
</evidence>
<dbReference type="OrthoDB" id="10006218at2759"/>
<dbReference type="Gene3D" id="3.40.50.150">
    <property type="entry name" value="Vaccinia Virus protein VP39"/>
    <property type="match status" value="1"/>
</dbReference>
<keyword evidence="3" id="KW-1185">Reference proteome</keyword>
<evidence type="ECO:0000259" key="1">
    <source>
        <dbReference type="Pfam" id="PF13383"/>
    </source>
</evidence>
<sequence>MSIIMGRLVLSTIMFTVILFFISITSRALRKDSTWMLPAWEIKQWQESYSSSAVLYEKLALAERLWKQTIENRKQMLDESGSGRTFPDGYIYPYNVWDFARPSFFCPHDMERVGTLGDGGKVVCGMSRYEKTSPGPSSEQNIAPPLIVYSFGVNDDSSFEARLLERTNAEIWGYDYSVDAWAKDIRRSQLSRAHFKKAGLGKKTDEKSNPPFYTVQDLMHANGHNYVDIVKMDIEGFEFDVLSSLTAFLRSTTGDNDNTTSTIPFGQLLVEIHLFPGATNFHVPKDIHEWIQWWTELEELGLRPVNNEDNWIGDVGQGKPWFMEYTLINAVDTQRNKLLWA</sequence>
<comment type="caution">
    <text evidence="2">The sequence shown here is derived from an EMBL/GenBank/DDBJ whole genome shotgun (WGS) entry which is preliminary data.</text>
</comment>
<gene>
    <name evidence="2" type="ORF">JX265_005831</name>
</gene>
<feature type="domain" description="Methyltransferase" evidence="1">
    <location>
        <begin position="100"/>
        <end position="241"/>
    </location>
</feature>
<dbReference type="AlphaFoldDB" id="A0A9Q0AQA5"/>
<accession>A0A9Q0AQA5</accession>
<dbReference type="InterPro" id="IPR026913">
    <property type="entry name" value="METTL24"/>
</dbReference>
<evidence type="ECO:0000313" key="3">
    <source>
        <dbReference type="Proteomes" id="UP000829685"/>
    </source>
</evidence>
<dbReference type="InterPro" id="IPR025714">
    <property type="entry name" value="Methyltranfer_dom"/>
</dbReference>
<dbReference type="Proteomes" id="UP000829685">
    <property type="component" value="Unassembled WGS sequence"/>
</dbReference>